<reference evidence="7 8" key="1">
    <citation type="submission" date="2018-09" db="EMBL/GenBank/DDBJ databases">
        <title>Paenibacillus aracenensis nov. sp. isolated from a cave in southern Spain.</title>
        <authorList>
            <person name="Jurado V."/>
            <person name="Gutierrez-Patricio S."/>
            <person name="Gonzalez-Pimentel J.L."/>
            <person name="Miller A.Z."/>
            <person name="Laiz L."/>
            <person name="Saiz-Jimenez C."/>
        </authorList>
    </citation>
    <scope>NUCLEOTIDE SEQUENCE [LARGE SCALE GENOMIC DNA]</scope>
    <source>
        <strain evidence="7 8">JCM 19203</strain>
    </source>
</reference>
<feature type="transmembrane region" description="Helical" evidence="6">
    <location>
        <begin position="249"/>
        <end position="268"/>
    </location>
</feature>
<evidence type="ECO:0000256" key="5">
    <source>
        <dbReference type="ARBA" id="ARBA00023136"/>
    </source>
</evidence>
<dbReference type="OrthoDB" id="8274074at2"/>
<feature type="transmembrane region" description="Helical" evidence="6">
    <location>
        <begin position="383"/>
        <end position="403"/>
    </location>
</feature>
<feature type="transmembrane region" description="Helical" evidence="6">
    <location>
        <begin position="294"/>
        <end position="315"/>
    </location>
</feature>
<feature type="transmembrane region" description="Helical" evidence="6">
    <location>
        <begin position="524"/>
        <end position="543"/>
    </location>
</feature>
<feature type="transmembrane region" description="Helical" evidence="6">
    <location>
        <begin position="181"/>
        <end position="202"/>
    </location>
</feature>
<keyword evidence="2" id="KW-0813">Transport</keyword>
<dbReference type="Gene3D" id="1.20.1740.10">
    <property type="entry name" value="Amino acid/polyamine transporter I"/>
    <property type="match status" value="1"/>
</dbReference>
<feature type="transmembrane region" description="Helical" evidence="6">
    <location>
        <begin position="127"/>
        <end position="146"/>
    </location>
</feature>
<feature type="transmembrane region" description="Helical" evidence="6">
    <location>
        <begin position="32"/>
        <end position="54"/>
    </location>
</feature>
<dbReference type="AlphaFoldDB" id="A0A3A6PFP4"/>
<comment type="caution">
    <text evidence="7">The sequence shown here is derived from an EMBL/GenBank/DDBJ whole genome shotgun (WGS) entry which is preliminary data.</text>
</comment>
<evidence type="ECO:0000256" key="1">
    <source>
        <dbReference type="ARBA" id="ARBA00004141"/>
    </source>
</evidence>
<evidence type="ECO:0000256" key="6">
    <source>
        <dbReference type="SAM" id="Phobius"/>
    </source>
</evidence>
<evidence type="ECO:0000256" key="2">
    <source>
        <dbReference type="ARBA" id="ARBA00022448"/>
    </source>
</evidence>
<feature type="transmembrane region" description="Helical" evidence="6">
    <location>
        <begin position="443"/>
        <end position="460"/>
    </location>
</feature>
<dbReference type="Proteomes" id="UP000267798">
    <property type="component" value="Unassembled WGS sequence"/>
</dbReference>
<dbReference type="GO" id="GO:0016020">
    <property type="term" value="C:membrane"/>
    <property type="evidence" value="ECO:0007669"/>
    <property type="project" value="UniProtKB-SubCell"/>
</dbReference>
<name>A0A3A6PFP4_9BACL</name>
<dbReference type="PANTHER" id="PTHR45649:SF26">
    <property type="entry name" value="OS04G0435100 PROTEIN"/>
    <property type="match status" value="1"/>
</dbReference>
<feature type="transmembrane region" description="Helical" evidence="6">
    <location>
        <begin position="466"/>
        <end position="486"/>
    </location>
</feature>
<feature type="transmembrane region" description="Helical" evidence="6">
    <location>
        <begin position="153"/>
        <end position="175"/>
    </location>
</feature>
<evidence type="ECO:0000256" key="4">
    <source>
        <dbReference type="ARBA" id="ARBA00022989"/>
    </source>
</evidence>
<sequence>MGAGVLFAWCADGRVACPEPTSHRVGYGGGDMIAAYIGLLLSAVVCVLMFSLAYKASNGYRTSRYQSMMRYGKETQSMQDRQDLYRFGLTQPLRRDRSSWQTAGLSFGTMALIGSSALWFGPAVGQGGLSVIGFGLPILALFYICVSGSLAEIASAMPTAGSLSHASIVLGGVQWGRRTGWFHAAGHLVMLALFIGGCAYLTDSVAAWYFGYSSSVFSFICLAALIAVAQAACLQWGASWLGWLHGAGIWLQLLIGGLVIGAVIWLLWPDSYSAALLYQFDAAGFIEHVRPESYLIGLLLLMKLFLGMDGAAAGAEETLEPRVRVPWAIYLSTAYTYIGGLIMLTVVSLAVASAYGSGALLHTVMGAFGASSIALIAETAIASWGGAGFIILFVAVSLWTSGLQSMTVAARVMYSLARDESIPCSRWIGRVTTGGRITPHGSWAAAALALLLLTGAQLWWSNEMFIGLLAAAIVLMHIAYGIPIGLRLREMFRRRPSQRGGRREEKEGIWQDAPWHLGEWSGPVNAISFCWLGLTAALAVAFLSFDAAIAAMGLGLLLTMYETWVYMRARAGSRSSETRKLN</sequence>
<protein>
    <submittedName>
        <fullName evidence="7">Amino acid permease</fullName>
    </submittedName>
</protein>
<comment type="subcellular location">
    <subcellularLocation>
        <location evidence="1">Membrane</location>
        <topology evidence="1">Multi-pass membrane protein</topology>
    </subcellularLocation>
</comment>
<feature type="transmembrane region" description="Helical" evidence="6">
    <location>
        <begin position="327"/>
        <end position="352"/>
    </location>
</feature>
<feature type="transmembrane region" description="Helical" evidence="6">
    <location>
        <begin position="103"/>
        <end position="121"/>
    </location>
</feature>
<keyword evidence="4 6" id="KW-1133">Transmembrane helix</keyword>
<keyword evidence="8" id="KW-1185">Reference proteome</keyword>
<dbReference type="Pfam" id="PF13520">
    <property type="entry name" value="AA_permease_2"/>
    <property type="match status" value="1"/>
</dbReference>
<organism evidence="7 8">
    <name type="scientific">Paenibacillus pinisoli</name>
    <dbReference type="NCBI Taxonomy" id="1276110"/>
    <lineage>
        <taxon>Bacteria</taxon>
        <taxon>Bacillati</taxon>
        <taxon>Bacillota</taxon>
        <taxon>Bacilli</taxon>
        <taxon>Bacillales</taxon>
        <taxon>Paenibacillaceae</taxon>
        <taxon>Paenibacillus</taxon>
    </lineage>
</organism>
<dbReference type="GO" id="GO:0022857">
    <property type="term" value="F:transmembrane transporter activity"/>
    <property type="evidence" value="ECO:0007669"/>
    <property type="project" value="InterPro"/>
</dbReference>
<feature type="transmembrane region" description="Helical" evidence="6">
    <location>
        <begin position="549"/>
        <end position="567"/>
    </location>
</feature>
<feature type="transmembrane region" description="Helical" evidence="6">
    <location>
        <begin position="359"/>
        <end position="377"/>
    </location>
</feature>
<dbReference type="EMBL" id="QXQB01000005">
    <property type="protein sequence ID" value="RJX37708.1"/>
    <property type="molecule type" value="Genomic_DNA"/>
</dbReference>
<dbReference type="InterPro" id="IPR002293">
    <property type="entry name" value="AA/rel_permease1"/>
</dbReference>
<evidence type="ECO:0000313" key="8">
    <source>
        <dbReference type="Proteomes" id="UP000267798"/>
    </source>
</evidence>
<evidence type="ECO:0000256" key="3">
    <source>
        <dbReference type="ARBA" id="ARBA00022692"/>
    </source>
</evidence>
<dbReference type="PANTHER" id="PTHR45649">
    <property type="entry name" value="AMINO-ACID PERMEASE BAT1"/>
    <property type="match status" value="1"/>
</dbReference>
<proteinExistence type="predicted"/>
<accession>A0A3A6PFP4</accession>
<evidence type="ECO:0000313" key="7">
    <source>
        <dbReference type="EMBL" id="RJX37708.1"/>
    </source>
</evidence>
<keyword evidence="3 6" id="KW-0812">Transmembrane</keyword>
<keyword evidence="5 6" id="KW-0472">Membrane</keyword>
<feature type="transmembrane region" description="Helical" evidence="6">
    <location>
        <begin position="209"/>
        <end position="229"/>
    </location>
</feature>
<gene>
    <name evidence="7" type="ORF">D3P09_22330</name>
</gene>